<keyword evidence="2" id="KW-1185">Reference proteome</keyword>
<dbReference type="InterPro" id="IPR016181">
    <property type="entry name" value="Acyl_CoA_acyltransferase"/>
</dbReference>
<protein>
    <submittedName>
        <fullName evidence="1">GNAT family N-acetyltransferase</fullName>
    </submittedName>
</protein>
<dbReference type="RefSeq" id="WP_146792190.1">
    <property type="nucleotide sequence ID" value="NZ_BJUU01000001.1"/>
</dbReference>
<gene>
    <name evidence="1" type="ORF">ABA31_01380</name>
</gene>
<name>A0AA87R9W8_9MICO</name>
<proteinExistence type="predicted"/>
<evidence type="ECO:0000313" key="2">
    <source>
        <dbReference type="Proteomes" id="UP000321749"/>
    </source>
</evidence>
<comment type="caution">
    <text evidence="1">The sequence shown here is derived from an EMBL/GenBank/DDBJ whole genome shotgun (WGS) entry which is preliminary data.</text>
</comment>
<accession>A0AA87R9W8</accession>
<sequence length="369" mass="40274">MQIDIRTLALPARWDEQSEHGTLFRAAAEHAERIGDERYGVGAVRLSPEERLASWQSSDADVLVHRLAVDGGRILGRSTLWLPQLESTDIGDHAVAVASDIPADDRRSLIEALIDDAERTAREHGRSTFMGGSPGAGIGPVIARTGFGGADPDEPEAAAMLARGYRLEQVYRMSIADVRRLEREAPSLDERWADASARAAQAGYQTIAWSGPTPADHRAGMRALHEAMSTDSPMGELALEPETWSDERLAAFEREKTAGGRTMRTVVARHLATGELAGFTSLFVGAVLLGGGDDVARQHDTIVAREHRGHGLGMLLKLANLVELRDHHPTHARVNSMNAEENRHMLAVNEAVGFEPAGYEAVWQKQERR</sequence>
<dbReference type="SUPFAM" id="SSF55729">
    <property type="entry name" value="Acyl-CoA N-acyltransferases (Nat)"/>
    <property type="match status" value="1"/>
</dbReference>
<dbReference type="Gene3D" id="3.40.630.30">
    <property type="match status" value="1"/>
</dbReference>
<dbReference type="Proteomes" id="UP000321749">
    <property type="component" value="Unassembled WGS sequence"/>
</dbReference>
<organism evidence="1 2">
    <name type="scientific">Agrococcus baldri</name>
    <dbReference type="NCBI Taxonomy" id="153730"/>
    <lineage>
        <taxon>Bacteria</taxon>
        <taxon>Bacillati</taxon>
        <taxon>Actinomycetota</taxon>
        <taxon>Actinomycetes</taxon>
        <taxon>Micrococcales</taxon>
        <taxon>Microbacteriaceae</taxon>
        <taxon>Agrococcus</taxon>
    </lineage>
</organism>
<evidence type="ECO:0000313" key="1">
    <source>
        <dbReference type="EMBL" id="GEK78787.1"/>
    </source>
</evidence>
<reference evidence="1 2" key="1">
    <citation type="submission" date="2019-07" db="EMBL/GenBank/DDBJ databases">
        <title>Whole genome shotgun sequence of Agrococcus baldri NBRC 103055.</title>
        <authorList>
            <person name="Hosoyama A."/>
            <person name="Uohara A."/>
            <person name="Ohji S."/>
            <person name="Ichikawa N."/>
        </authorList>
    </citation>
    <scope>NUCLEOTIDE SEQUENCE [LARGE SCALE GENOMIC DNA]</scope>
    <source>
        <strain evidence="1 2">NBRC 103055</strain>
    </source>
</reference>
<dbReference type="AlphaFoldDB" id="A0AA87R9W8"/>
<dbReference type="EMBL" id="BJUU01000001">
    <property type="protein sequence ID" value="GEK78787.1"/>
    <property type="molecule type" value="Genomic_DNA"/>
</dbReference>